<proteinExistence type="predicted"/>
<evidence type="ECO:0000313" key="2">
    <source>
        <dbReference type="Proteomes" id="UP000641454"/>
    </source>
</evidence>
<accession>A0A923SF42</accession>
<reference evidence="1 2" key="1">
    <citation type="submission" date="2020-08" db="EMBL/GenBank/DDBJ databases">
        <title>Description of novel Flavobacterium F-392 isolate.</title>
        <authorList>
            <person name="Saticioglu I.B."/>
            <person name="Duman M."/>
            <person name="Altun S."/>
        </authorList>
    </citation>
    <scope>NUCLEOTIDE SEQUENCE [LARGE SCALE GENOMIC DNA]</scope>
    <source>
        <strain evidence="1 2">F-392</strain>
    </source>
</reference>
<sequence length="43" mass="5316">ERYLDEYSYRLNRSIYKETIFDNLIIKMMKHKHIGLQIIKIST</sequence>
<dbReference type="EMBL" id="JACRUL010000004">
    <property type="protein sequence ID" value="MBC5843359.1"/>
    <property type="molecule type" value="Genomic_DNA"/>
</dbReference>
<evidence type="ECO:0000313" key="1">
    <source>
        <dbReference type="EMBL" id="MBC5843359.1"/>
    </source>
</evidence>
<organism evidence="1 2">
    <name type="scientific">Flavobacterium muglaense</name>
    <dbReference type="NCBI Taxonomy" id="2764716"/>
    <lineage>
        <taxon>Bacteria</taxon>
        <taxon>Pseudomonadati</taxon>
        <taxon>Bacteroidota</taxon>
        <taxon>Flavobacteriia</taxon>
        <taxon>Flavobacteriales</taxon>
        <taxon>Flavobacteriaceae</taxon>
        <taxon>Flavobacterium</taxon>
    </lineage>
</organism>
<gene>
    <name evidence="1" type="ORF">H8R25_02765</name>
</gene>
<comment type="caution">
    <text evidence="1">The sequence shown here is derived from an EMBL/GenBank/DDBJ whole genome shotgun (WGS) entry which is preliminary data.</text>
</comment>
<dbReference type="AlphaFoldDB" id="A0A923SF42"/>
<keyword evidence="2" id="KW-1185">Reference proteome</keyword>
<name>A0A923SF42_9FLAO</name>
<dbReference type="Proteomes" id="UP000641454">
    <property type="component" value="Unassembled WGS sequence"/>
</dbReference>
<feature type="non-terminal residue" evidence="1">
    <location>
        <position position="1"/>
    </location>
</feature>
<protein>
    <submittedName>
        <fullName evidence="1">IS1595 family transposase</fullName>
    </submittedName>
</protein>